<keyword evidence="3" id="KW-1185">Reference proteome</keyword>
<feature type="compositionally biased region" description="Polar residues" evidence="1">
    <location>
        <begin position="153"/>
        <end position="172"/>
    </location>
</feature>
<feature type="compositionally biased region" description="Basic and acidic residues" evidence="1">
    <location>
        <begin position="174"/>
        <end position="186"/>
    </location>
</feature>
<comment type="caution">
    <text evidence="2">The sequence shown here is derived from an EMBL/GenBank/DDBJ whole genome shotgun (WGS) entry which is preliminary data.</text>
</comment>
<name>A0A1R0GXI0_9FUNG</name>
<dbReference type="EMBL" id="LSSL01002321">
    <property type="protein sequence ID" value="OLY81600.1"/>
    <property type="molecule type" value="Genomic_DNA"/>
</dbReference>
<dbReference type="OrthoDB" id="10606234at2759"/>
<evidence type="ECO:0000313" key="3">
    <source>
        <dbReference type="Proteomes" id="UP000187455"/>
    </source>
</evidence>
<dbReference type="AlphaFoldDB" id="A0A1R0GXI0"/>
<proteinExistence type="predicted"/>
<organism evidence="2 3">
    <name type="scientific">Smittium mucronatum</name>
    <dbReference type="NCBI Taxonomy" id="133383"/>
    <lineage>
        <taxon>Eukaryota</taxon>
        <taxon>Fungi</taxon>
        <taxon>Fungi incertae sedis</taxon>
        <taxon>Zoopagomycota</taxon>
        <taxon>Kickxellomycotina</taxon>
        <taxon>Harpellomycetes</taxon>
        <taxon>Harpellales</taxon>
        <taxon>Legeriomycetaceae</taxon>
        <taxon>Smittium</taxon>
    </lineage>
</organism>
<protein>
    <submittedName>
        <fullName evidence="2">Uncharacterized protein</fullName>
    </submittedName>
</protein>
<evidence type="ECO:0000313" key="2">
    <source>
        <dbReference type="EMBL" id="OLY81600.1"/>
    </source>
</evidence>
<evidence type="ECO:0000256" key="1">
    <source>
        <dbReference type="SAM" id="MobiDB-lite"/>
    </source>
</evidence>
<feature type="region of interest" description="Disordered" evidence="1">
    <location>
        <begin position="153"/>
        <end position="186"/>
    </location>
</feature>
<dbReference type="Proteomes" id="UP000187455">
    <property type="component" value="Unassembled WGS sequence"/>
</dbReference>
<gene>
    <name evidence="2" type="ORF">AYI68_g4290</name>
</gene>
<feature type="non-terminal residue" evidence="2">
    <location>
        <position position="186"/>
    </location>
</feature>
<accession>A0A1R0GXI0</accession>
<sequence length="186" mass="21072">MLSVFNKLVKAPAHPRYTAALINLTRGIVNYSHPITPDYQYGEADFDSIPNLNVIEGSVDHLKLTPEQELKSESEFFGQDILWEGFIDKESIEDLIGPTTASISISRYFRAGDYWGPEFETCKEEEKMLRTFKTAGVRSLLSSSRPSYQPISNFRSFSTTHPKSYPASSGKQINLREWKTDDQGAH</sequence>
<reference evidence="2 3" key="1">
    <citation type="journal article" date="2016" name="Mol. Biol. Evol.">
        <title>Genome-Wide Survey of Gut Fungi (Harpellales) Reveals the First Horizontally Transferred Ubiquitin Gene from a Mosquito Host.</title>
        <authorList>
            <person name="Wang Y."/>
            <person name="White M.M."/>
            <person name="Kvist S."/>
            <person name="Moncalvo J.M."/>
        </authorList>
    </citation>
    <scope>NUCLEOTIDE SEQUENCE [LARGE SCALE GENOMIC DNA]</scope>
    <source>
        <strain evidence="2 3">ALG-7-W6</strain>
    </source>
</reference>